<evidence type="ECO:0000256" key="5">
    <source>
        <dbReference type="ARBA" id="ARBA00022448"/>
    </source>
</evidence>
<keyword evidence="7" id="KW-0274">FAD</keyword>
<dbReference type="AlphaFoldDB" id="A0A7C4W3I2"/>
<keyword evidence="9" id="KW-0560">Oxidoreductase</keyword>
<comment type="caution">
    <text evidence="14">The sequence shown here is derived from an EMBL/GenBank/DDBJ whole genome shotgun (WGS) entry which is preliminary data.</text>
</comment>
<evidence type="ECO:0000259" key="13">
    <source>
        <dbReference type="Pfam" id="PF02910"/>
    </source>
</evidence>
<sequence>MDVITHDVLILGTGLAGLRAAIEALRVGKDISVGIISKVHLMRSHSVAPEGGAAAVLYEGKGDSFEQHAYDTIKGSDFLADQDVVERYVKIFPEEILQLEHWGCPWSRNEDGTIAFRLFGAHEVPRTVFAEDRTGFFLMRTLYDTLLKFDNFERYDEYIGLSLIIENNRFGGLLAMDKNSGEYVVFVAKSIVIATGGLGRLWEFTTNAYTTTGDGFAIALRAGIPLKDMEFVQWLPTCMVPYGIPATEALRGHGAILLNSRGERFMKRYAPSKMELAARDIVSRAMMIEIKEGRGLKGPGGMDCLMLDARPVGEERLLTIYNTFVENARELLGIDPLEELVPVRPAAHYAMGGIDVDIDLKSSIPGIFAAGEVACPGFDGANRLGSNSLPLCLATGRVAGKNAAIFATKRSMPEISQDTVNREVKRYENLLKVDGSESLYTLKKKLNRVMEEYVGIFRNREGLIRALEEIRQIKRLYCKDMRIEDTSKVFNTEFVNAIELGFMLDVAEVIALSALKREESRGAHYRTDFPKRDDERWLKHTIVQRKDGELAVFYRPVRITKWNPEDRRY</sequence>
<evidence type="ECO:0000256" key="4">
    <source>
        <dbReference type="ARBA" id="ARBA00012792"/>
    </source>
</evidence>
<evidence type="ECO:0000256" key="9">
    <source>
        <dbReference type="ARBA" id="ARBA00023002"/>
    </source>
</evidence>
<dbReference type="InterPro" id="IPR030664">
    <property type="entry name" value="SdhA/FrdA/AprA"/>
</dbReference>
<evidence type="ECO:0000313" key="14">
    <source>
        <dbReference type="EMBL" id="HGU59298.1"/>
    </source>
</evidence>
<organism evidence="14">
    <name type="scientific">Geoglobus ahangari</name>
    <dbReference type="NCBI Taxonomy" id="113653"/>
    <lineage>
        <taxon>Archaea</taxon>
        <taxon>Methanobacteriati</taxon>
        <taxon>Methanobacteriota</taxon>
        <taxon>Archaeoglobi</taxon>
        <taxon>Archaeoglobales</taxon>
        <taxon>Archaeoglobaceae</taxon>
        <taxon>Geoglobus</taxon>
    </lineage>
</organism>
<protein>
    <recommendedName>
        <fullName evidence="4">succinate dehydrogenase</fullName>
        <ecNumber evidence="4">1.3.5.1</ecNumber>
    </recommendedName>
</protein>
<dbReference type="InterPro" id="IPR015939">
    <property type="entry name" value="Fum_Rdtase/Succ_DH_flav-like_C"/>
</dbReference>
<dbReference type="GO" id="GO:0050660">
    <property type="term" value="F:flavin adenine dinucleotide binding"/>
    <property type="evidence" value="ECO:0007669"/>
    <property type="project" value="InterPro"/>
</dbReference>
<evidence type="ECO:0000256" key="11">
    <source>
        <dbReference type="PIRSR" id="PIRSR000171-1"/>
    </source>
</evidence>
<name>A0A7C4W3I2_9EURY</name>
<dbReference type="Gene3D" id="4.10.80.40">
    <property type="entry name" value="succinate dehydrogenase protein domain"/>
    <property type="match status" value="1"/>
</dbReference>
<keyword evidence="10" id="KW-0472">Membrane</keyword>
<keyword evidence="8" id="KW-0249">Electron transport</keyword>
<keyword evidence="6" id="KW-0285">Flavoprotein</keyword>
<evidence type="ECO:0000256" key="6">
    <source>
        <dbReference type="ARBA" id="ARBA00022630"/>
    </source>
</evidence>
<dbReference type="FunFam" id="1.20.58.100:FF:000001">
    <property type="entry name" value="Succinate dehydrogenase flavoprotein subunit (SdhA)"/>
    <property type="match status" value="1"/>
</dbReference>
<dbReference type="PANTHER" id="PTHR11632">
    <property type="entry name" value="SUCCINATE DEHYDROGENASE 2 FLAVOPROTEIN SUBUNIT"/>
    <property type="match status" value="1"/>
</dbReference>
<evidence type="ECO:0000256" key="10">
    <source>
        <dbReference type="ARBA" id="ARBA00023136"/>
    </source>
</evidence>
<dbReference type="Pfam" id="PF00890">
    <property type="entry name" value="FAD_binding_2"/>
    <property type="match status" value="1"/>
</dbReference>
<dbReference type="InterPro" id="IPR003953">
    <property type="entry name" value="FAD-dep_OxRdtase_2_FAD-bd"/>
</dbReference>
<evidence type="ECO:0000256" key="8">
    <source>
        <dbReference type="ARBA" id="ARBA00022982"/>
    </source>
</evidence>
<proteinExistence type="inferred from homology"/>
<dbReference type="GO" id="GO:0009061">
    <property type="term" value="P:anaerobic respiration"/>
    <property type="evidence" value="ECO:0007669"/>
    <property type="project" value="TreeGrafter"/>
</dbReference>
<evidence type="ECO:0000256" key="1">
    <source>
        <dbReference type="ARBA" id="ARBA00001974"/>
    </source>
</evidence>
<dbReference type="InterPro" id="IPR014006">
    <property type="entry name" value="Succ_Dhase_FrdA_Gneg"/>
</dbReference>
<dbReference type="Gene3D" id="1.20.58.100">
    <property type="entry name" value="Fumarate reductase/succinate dehydrogenase flavoprotein-like, C-terminal domain"/>
    <property type="match status" value="1"/>
</dbReference>
<dbReference type="GO" id="GO:0005886">
    <property type="term" value="C:plasma membrane"/>
    <property type="evidence" value="ECO:0007669"/>
    <property type="project" value="TreeGrafter"/>
</dbReference>
<dbReference type="Gene3D" id="3.90.700.10">
    <property type="entry name" value="Succinate dehydrogenase/fumarate reductase flavoprotein, catalytic domain"/>
    <property type="match status" value="1"/>
</dbReference>
<dbReference type="SUPFAM" id="SSF51905">
    <property type="entry name" value="FAD/NAD(P)-binding domain"/>
    <property type="match status" value="1"/>
</dbReference>
<gene>
    <name evidence="14" type="ORF">ENT89_03815</name>
</gene>
<dbReference type="EMBL" id="DTAK01000022">
    <property type="protein sequence ID" value="HGU59298.1"/>
    <property type="molecule type" value="Genomic_DNA"/>
</dbReference>
<dbReference type="PRINTS" id="PR00368">
    <property type="entry name" value="FADPNR"/>
</dbReference>
<evidence type="ECO:0000256" key="3">
    <source>
        <dbReference type="ARBA" id="ARBA00008040"/>
    </source>
</evidence>
<dbReference type="EC" id="1.3.5.1" evidence="4"/>
<dbReference type="SUPFAM" id="SSF56425">
    <property type="entry name" value="Succinate dehydrogenase/fumarate reductase flavoprotein, catalytic domain"/>
    <property type="match status" value="1"/>
</dbReference>
<comment type="cofactor">
    <cofactor evidence="1">
        <name>FAD</name>
        <dbReference type="ChEBI" id="CHEBI:57692"/>
    </cofactor>
</comment>
<dbReference type="SUPFAM" id="SSF46977">
    <property type="entry name" value="Succinate dehydrogenase/fumarate reductase flavoprotein C-terminal domain"/>
    <property type="match status" value="1"/>
</dbReference>
<dbReference type="PRINTS" id="PR00411">
    <property type="entry name" value="PNDRDTASEI"/>
</dbReference>
<reference evidence="14" key="1">
    <citation type="journal article" date="2020" name="mSystems">
        <title>Genome- and Community-Level Interaction Insights into Carbon Utilization and Element Cycling Functions of Hydrothermarchaeota in Hydrothermal Sediment.</title>
        <authorList>
            <person name="Zhou Z."/>
            <person name="Liu Y."/>
            <person name="Xu W."/>
            <person name="Pan J."/>
            <person name="Luo Z.H."/>
            <person name="Li M."/>
        </authorList>
    </citation>
    <scope>NUCLEOTIDE SEQUENCE [LARGE SCALE GENOMIC DNA]</scope>
    <source>
        <strain evidence="14">SpSt-62</strain>
    </source>
</reference>
<dbReference type="InterPro" id="IPR027477">
    <property type="entry name" value="Succ_DH/fumarate_Rdtase_cat_sf"/>
</dbReference>
<feature type="active site" description="Proton acceptor" evidence="11">
    <location>
        <position position="279"/>
    </location>
</feature>
<comment type="subcellular location">
    <subcellularLocation>
        <location evidence="2">Membrane</location>
        <topology evidence="2">Peripheral membrane protein</topology>
    </subcellularLocation>
</comment>
<dbReference type="PIRSF" id="PIRSF000171">
    <property type="entry name" value="SDHA_APRA_LASPO"/>
    <property type="match status" value="1"/>
</dbReference>
<dbReference type="GO" id="GO:0008177">
    <property type="term" value="F:succinate dehydrogenase (quinone) activity"/>
    <property type="evidence" value="ECO:0007669"/>
    <property type="project" value="UniProtKB-EC"/>
</dbReference>
<feature type="domain" description="Fumarate reductase/succinate dehydrogenase flavoprotein-like C-terminal" evidence="13">
    <location>
        <begin position="444"/>
        <end position="569"/>
    </location>
</feature>
<comment type="similarity">
    <text evidence="3">Belongs to the FAD-dependent oxidoreductase 2 family. FRD/SDH subfamily.</text>
</comment>
<evidence type="ECO:0000259" key="12">
    <source>
        <dbReference type="Pfam" id="PF00890"/>
    </source>
</evidence>
<dbReference type="GO" id="GO:0009055">
    <property type="term" value="F:electron transfer activity"/>
    <property type="evidence" value="ECO:0007669"/>
    <property type="project" value="TreeGrafter"/>
</dbReference>
<dbReference type="Pfam" id="PF02910">
    <property type="entry name" value="Succ_DH_flav_C"/>
    <property type="match status" value="1"/>
</dbReference>
<dbReference type="NCBIfam" id="TIGR01812">
    <property type="entry name" value="sdhA_frdA_Gneg"/>
    <property type="match status" value="1"/>
</dbReference>
<evidence type="ECO:0000256" key="7">
    <source>
        <dbReference type="ARBA" id="ARBA00022827"/>
    </source>
</evidence>
<evidence type="ECO:0000256" key="2">
    <source>
        <dbReference type="ARBA" id="ARBA00004170"/>
    </source>
</evidence>
<dbReference type="Gene3D" id="3.50.50.60">
    <property type="entry name" value="FAD/NAD(P)-binding domain"/>
    <property type="match status" value="1"/>
</dbReference>
<accession>A0A7C4W3I2</accession>
<dbReference type="InterPro" id="IPR037099">
    <property type="entry name" value="Fum_R/Succ_DH_flav-like_C_sf"/>
</dbReference>
<dbReference type="PANTHER" id="PTHR11632:SF51">
    <property type="entry name" value="SUCCINATE DEHYDROGENASE [UBIQUINONE] FLAVOPROTEIN SUBUNIT, MITOCHONDRIAL"/>
    <property type="match status" value="1"/>
</dbReference>
<dbReference type="FunFam" id="3.90.700.10:FF:000005">
    <property type="entry name" value="Succinate dehydrogenase flavoprotein subunit"/>
    <property type="match status" value="1"/>
</dbReference>
<dbReference type="GO" id="GO:0022900">
    <property type="term" value="P:electron transport chain"/>
    <property type="evidence" value="ECO:0007669"/>
    <property type="project" value="InterPro"/>
</dbReference>
<dbReference type="InterPro" id="IPR036188">
    <property type="entry name" value="FAD/NAD-bd_sf"/>
</dbReference>
<feature type="domain" description="FAD-dependent oxidoreductase 2 FAD-binding" evidence="12">
    <location>
        <begin position="7"/>
        <end position="389"/>
    </location>
</feature>
<keyword evidence="5" id="KW-0813">Transport</keyword>